<keyword evidence="2" id="KW-0342">GTP-binding</keyword>
<dbReference type="CDD" id="cd04171">
    <property type="entry name" value="SelB"/>
    <property type="match status" value="1"/>
</dbReference>
<dbReference type="CDD" id="cd03696">
    <property type="entry name" value="SelB_II"/>
    <property type="match status" value="1"/>
</dbReference>
<evidence type="ECO:0000313" key="5">
    <source>
        <dbReference type="EMBL" id="MDH1181597.1"/>
    </source>
</evidence>
<dbReference type="InterPro" id="IPR031157">
    <property type="entry name" value="G_TR_CS"/>
</dbReference>
<dbReference type="InterPro" id="IPR048931">
    <property type="entry name" value="WHD_2nd_SelB_bact"/>
</dbReference>
<dbReference type="InterPro" id="IPR036388">
    <property type="entry name" value="WH-like_DNA-bd_sf"/>
</dbReference>
<feature type="compositionally biased region" description="Polar residues" evidence="3">
    <location>
        <begin position="165"/>
        <end position="174"/>
    </location>
</feature>
<dbReference type="InterPro" id="IPR050055">
    <property type="entry name" value="EF-Tu_GTPase"/>
</dbReference>
<comment type="caution">
    <text evidence="5">The sequence shown here is derived from an EMBL/GenBank/DDBJ whole genome shotgun (WGS) entry which is preliminary data.</text>
</comment>
<dbReference type="InterPro" id="IPR000795">
    <property type="entry name" value="T_Tr_GTP-bd_dom"/>
</dbReference>
<dbReference type="CDD" id="cd15491">
    <property type="entry name" value="selB_III"/>
    <property type="match status" value="1"/>
</dbReference>
<dbReference type="InterPro" id="IPR004161">
    <property type="entry name" value="EFTu-like_2"/>
</dbReference>
<dbReference type="PROSITE" id="PS00301">
    <property type="entry name" value="G_TR_1"/>
    <property type="match status" value="1"/>
</dbReference>
<dbReference type="Gene3D" id="1.10.10.10">
    <property type="entry name" value="Winged helix-like DNA-binding domain superfamily/Winged helix DNA-binding domain"/>
    <property type="match status" value="3"/>
</dbReference>
<dbReference type="GO" id="GO:0005525">
    <property type="term" value="F:GTP binding"/>
    <property type="evidence" value="ECO:0007669"/>
    <property type="project" value="UniProtKB-KW"/>
</dbReference>
<dbReference type="SUPFAM" id="SSF50465">
    <property type="entry name" value="EF-Tu/eEF-1alpha/eIF2-gamma C-terminal domain"/>
    <property type="match status" value="1"/>
</dbReference>
<dbReference type="SUPFAM" id="SSF50447">
    <property type="entry name" value="Translation proteins"/>
    <property type="match status" value="1"/>
</dbReference>
<evidence type="ECO:0000256" key="3">
    <source>
        <dbReference type="SAM" id="MobiDB-lite"/>
    </source>
</evidence>
<dbReference type="InterPro" id="IPR015190">
    <property type="entry name" value="Elong_fac_SelB-wing-hlx_typ-2"/>
</dbReference>
<dbReference type="InterPro" id="IPR015191">
    <property type="entry name" value="SelB_WHD4"/>
</dbReference>
<proteinExistence type="predicted"/>
<dbReference type="Pfam" id="PF25461">
    <property type="entry name" value="Beta-barrel_SelB"/>
    <property type="match status" value="1"/>
</dbReference>
<dbReference type="SUPFAM" id="SSF52540">
    <property type="entry name" value="P-loop containing nucleoside triphosphate hydrolases"/>
    <property type="match status" value="1"/>
</dbReference>
<dbReference type="Pfam" id="PF09106">
    <property type="entry name" value="WHD_2nd_SelB"/>
    <property type="match status" value="1"/>
</dbReference>
<dbReference type="InterPro" id="IPR027417">
    <property type="entry name" value="P-loop_NTPase"/>
</dbReference>
<dbReference type="AlphaFoldDB" id="A0ABD4Z1F8"/>
<dbReference type="Gene3D" id="2.40.30.10">
    <property type="entry name" value="Translation factors"/>
    <property type="match status" value="1"/>
</dbReference>
<dbReference type="Pfam" id="PF00009">
    <property type="entry name" value="GTP_EFTU"/>
    <property type="match status" value="1"/>
</dbReference>
<keyword evidence="1" id="KW-0547">Nucleotide-binding</keyword>
<name>A0ABD4Z1F8_9BURK</name>
<dbReference type="PROSITE" id="PS51722">
    <property type="entry name" value="G_TR_2"/>
    <property type="match status" value="1"/>
</dbReference>
<dbReference type="EMBL" id="JAOBZK010000063">
    <property type="protein sequence ID" value="MDH1181597.1"/>
    <property type="molecule type" value="Genomic_DNA"/>
</dbReference>
<sequence>MIVGTAGHIDHGKTTLVRALTGVDTDRLKEEKARGISIELGYAYTPLANGEVLGFIDVPGHEKLVHTMAAGASGIDFGLLVVAADDGVMPQTREHLAILSMLGVGRGAVALTKTDRADAAQLDRVRGEIEALVQGTFLQGAPVFGTSAVQAGQTTQAARPAQAVHSAQSDSAATSGDPGVAALKDYLHAQAEAVARREATGLFRLAVDRVFTLSGHGTVVTGTAHAGQVRADDDTVDLRLMPAGTRVRVRGIHAQNRPSETGSAGQRCALNLAGIDKSAISRGDWIADARGFLPSKHVDVALTLLPSADAPVRAWAPLHVHMGAARHVAHVVPISAESLQPGQSGWVQLVFDEPVCAMPGDRFIVRNAQATRTVGGGRVLDPNAPDRKRRAASRLAGLQALSEMLDGGGLQPVLAHAPQGLDEAALQRLTGRPVNEITTPAGARWIEPRNAQGSRTLILAPHWAALRERAEAALAAFHQGAPDEPGPDSARLRRMAMPAMPDTLWTSLLEELQGDGRIARNGPWLHLPSHTATLGQAESALAARLLPLLDEGAFDPPWVRDLARMQNVSEDAVRQLLRKLLRRGEVAQVVKDLFYHRDQVDKLAALAAELAGQPQGLNAAVFRDATGLGRKRAIQILEFFNRVGYTRRVRDTHVLRGESAYAAMQQRAEPVS</sequence>
<dbReference type="Pfam" id="PF21214">
    <property type="entry name" value="WHD_2nd_SelB_bact"/>
    <property type="match status" value="1"/>
</dbReference>
<dbReference type="InterPro" id="IPR009000">
    <property type="entry name" value="Transl_B-barrel_sf"/>
</dbReference>
<dbReference type="Gene3D" id="3.40.50.300">
    <property type="entry name" value="P-loop containing nucleotide triphosphate hydrolases"/>
    <property type="match status" value="1"/>
</dbReference>
<dbReference type="InterPro" id="IPR036390">
    <property type="entry name" value="WH_DNA-bd_sf"/>
</dbReference>
<feature type="region of interest" description="Disordered" evidence="3">
    <location>
        <begin position="156"/>
        <end position="175"/>
    </location>
</feature>
<dbReference type="PANTHER" id="PTHR43721:SF22">
    <property type="entry name" value="ELONGATION FACTOR TU, MITOCHONDRIAL"/>
    <property type="match status" value="1"/>
</dbReference>
<evidence type="ECO:0000259" key="4">
    <source>
        <dbReference type="PROSITE" id="PS51722"/>
    </source>
</evidence>
<evidence type="ECO:0000313" key="6">
    <source>
        <dbReference type="Proteomes" id="UP001158644"/>
    </source>
</evidence>
<feature type="domain" description="Tr-type G" evidence="4">
    <location>
        <begin position="1"/>
        <end position="196"/>
    </location>
</feature>
<dbReference type="RefSeq" id="WP_279992118.1">
    <property type="nucleotide sequence ID" value="NZ_JAOBZK010000063.1"/>
</dbReference>
<dbReference type="SUPFAM" id="SSF46785">
    <property type="entry name" value="Winged helix' DNA-binding domain"/>
    <property type="match status" value="3"/>
</dbReference>
<dbReference type="InterPro" id="IPR057335">
    <property type="entry name" value="Beta-barrel_SelB"/>
</dbReference>
<dbReference type="Pfam" id="PF09107">
    <property type="entry name" value="WHD_3rd_SelB"/>
    <property type="match status" value="1"/>
</dbReference>
<dbReference type="PANTHER" id="PTHR43721">
    <property type="entry name" value="ELONGATION FACTOR TU-RELATED"/>
    <property type="match status" value="1"/>
</dbReference>
<dbReference type="Proteomes" id="UP001158644">
    <property type="component" value="Unassembled WGS sequence"/>
</dbReference>
<dbReference type="InterPro" id="IPR009001">
    <property type="entry name" value="Transl_elong_EF1A/Init_IF2_C"/>
</dbReference>
<evidence type="ECO:0000256" key="2">
    <source>
        <dbReference type="ARBA" id="ARBA00023134"/>
    </source>
</evidence>
<reference evidence="5 6" key="1">
    <citation type="submission" date="2022-09" db="EMBL/GenBank/DDBJ databases">
        <title>Intensive care unit water sources are persistently colonized with multi-drug resistant bacteria and are the site of extensive horizontal gene transfer of antibiotic resistance genes.</title>
        <authorList>
            <person name="Diorio-Toth L."/>
        </authorList>
    </citation>
    <scope>NUCLEOTIDE SEQUENCE [LARGE SCALE GENOMIC DNA]</scope>
    <source>
        <strain evidence="5 6">GD03967</strain>
    </source>
</reference>
<gene>
    <name evidence="5" type="ORF">N5C72_26270</name>
</gene>
<evidence type="ECO:0000256" key="1">
    <source>
        <dbReference type="ARBA" id="ARBA00022741"/>
    </source>
</evidence>
<dbReference type="Pfam" id="PF03144">
    <property type="entry name" value="GTP_EFTU_D2"/>
    <property type="match status" value="1"/>
</dbReference>
<dbReference type="PRINTS" id="PR00315">
    <property type="entry name" value="ELONGATNFCT"/>
</dbReference>
<accession>A0ABD4Z1F8</accession>
<protein>
    <submittedName>
        <fullName evidence="5">SelB C-terminal domain-containing protein</fullName>
    </submittedName>
</protein>
<organism evidence="5 6">
    <name type="scientific">Achromobacter mucicolens</name>
    <dbReference type="NCBI Taxonomy" id="1389922"/>
    <lineage>
        <taxon>Bacteria</taxon>
        <taxon>Pseudomonadati</taxon>
        <taxon>Pseudomonadota</taxon>
        <taxon>Betaproteobacteria</taxon>
        <taxon>Burkholderiales</taxon>
        <taxon>Alcaligenaceae</taxon>
        <taxon>Achromobacter</taxon>
    </lineage>
</organism>